<evidence type="ECO:0000259" key="2">
    <source>
        <dbReference type="PROSITE" id="PS50212"/>
    </source>
</evidence>
<reference evidence="3 4" key="1">
    <citation type="journal article" date="2014" name="Nature">
        <title>The genome of the recently domesticated crop plant sugar beet (Beta vulgaris).</title>
        <authorList>
            <person name="Dohm J.C."/>
            <person name="Minoche A.E."/>
            <person name="Holtgrawe D."/>
            <person name="Capella-Gutierrez S."/>
            <person name="Zakrzewski F."/>
            <person name="Tafer H."/>
            <person name="Rupp O."/>
            <person name="Sorensen T.R."/>
            <person name="Stracke R."/>
            <person name="Reinhardt R."/>
            <person name="Goesmann A."/>
            <person name="Kraft T."/>
            <person name="Schulz B."/>
            <person name="Stadler P.F."/>
            <person name="Schmidt T."/>
            <person name="Gabaldon T."/>
            <person name="Lehrach H."/>
            <person name="Weisshaar B."/>
            <person name="Himmelbauer H."/>
        </authorList>
    </citation>
    <scope>NUCLEOTIDE SEQUENCE [LARGE SCALE GENOMIC DNA]</scope>
    <source>
        <tissue evidence="3">Taproot</tissue>
    </source>
</reference>
<organism evidence="3 4">
    <name type="scientific">Beta vulgaris subsp. vulgaris</name>
    <name type="common">Beet</name>
    <dbReference type="NCBI Taxonomy" id="3555"/>
    <lineage>
        <taxon>Eukaryota</taxon>
        <taxon>Viridiplantae</taxon>
        <taxon>Streptophyta</taxon>
        <taxon>Embryophyta</taxon>
        <taxon>Tracheophyta</taxon>
        <taxon>Spermatophyta</taxon>
        <taxon>Magnoliopsida</taxon>
        <taxon>eudicotyledons</taxon>
        <taxon>Gunneridae</taxon>
        <taxon>Pentapetalae</taxon>
        <taxon>Caryophyllales</taxon>
        <taxon>Chenopodiaceae</taxon>
        <taxon>Betoideae</taxon>
        <taxon>Beta</taxon>
    </lineage>
</organism>
<gene>
    <name evidence="3" type="ORF">BVRB_032810</name>
</gene>
<dbReference type="GO" id="GO:0005085">
    <property type="term" value="F:guanyl-nucleotide exchange factor activity"/>
    <property type="evidence" value="ECO:0007669"/>
    <property type="project" value="UniProtKB-KW"/>
</dbReference>
<evidence type="ECO:0000256" key="1">
    <source>
        <dbReference type="PROSITE-ProRule" id="PRU00135"/>
    </source>
</evidence>
<keyword evidence="4" id="KW-1185">Reference proteome</keyword>
<keyword evidence="1" id="KW-0344">Guanine-nucleotide releasing factor</keyword>
<accession>A0A0J8AX01</accession>
<dbReference type="Proteomes" id="UP000035740">
    <property type="component" value="Unassembled WGS sequence"/>
</dbReference>
<proteinExistence type="predicted"/>
<sequence>MLASFMESYRSFAS</sequence>
<dbReference type="InterPro" id="IPR000651">
    <property type="entry name" value="Ras-like_Gua-exchang_fac_N"/>
</dbReference>
<dbReference type="EMBL" id="KQ104315">
    <property type="protein sequence ID" value="KMS93306.1"/>
    <property type="molecule type" value="Genomic_DNA"/>
</dbReference>
<name>A0A0J8AX01_BETVV</name>
<evidence type="ECO:0000313" key="3">
    <source>
        <dbReference type="EMBL" id="KMS93306.1"/>
    </source>
</evidence>
<feature type="domain" description="N-terminal Ras-GEF" evidence="2">
    <location>
        <begin position="1"/>
        <end position="14"/>
    </location>
</feature>
<feature type="non-terminal residue" evidence="3">
    <location>
        <position position="14"/>
    </location>
</feature>
<protein>
    <recommendedName>
        <fullName evidence="2">N-terminal Ras-GEF domain-containing protein</fullName>
    </recommendedName>
</protein>
<evidence type="ECO:0000313" key="4">
    <source>
        <dbReference type="Proteomes" id="UP000035740"/>
    </source>
</evidence>
<dbReference type="PROSITE" id="PS50212">
    <property type="entry name" value="RASGEF_NTER"/>
    <property type="match status" value="1"/>
</dbReference>